<proteinExistence type="predicted"/>
<feature type="non-terminal residue" evidence="1">
    <location>
        <position position="35"/>
    </location>
</feature>
<dbReference type="EMBL" id="LAZR01063891">
    <property type="protein sequence ID" value="KKK58608.1"/>
    <property type="molecule type" value="Genomic_DNA"/>
</dbReference>
<name>A0A0F8WPL4_9ZZZZ</name>
<protein>
    <submittedName>
        <fullName evidence="1">Uncharacterized protein</fullName>
    </submittedName>
</protein>
<accession>A0A0F8WPL4</accession>
<evidence type="ECO:0000313" key="1">
    <source>
        <dbReference type="EMBL" id="KKK58608.1"/>
    </source>
</evidence>
<reference evidence="1" key="1">
    <citation type="journal article" date="2015" name="Nature">
        <title>Complex archaea that bridge the gap between prokaryotes and eukaryotes.</title>
        <authorList>
            <person name="Spang A."/>
            <person name="Saw J.H."/>
            <person name="Jorgensen S.L."/>
            <person name="Zaremba-Niedzwiedzka K."/>
            <person name="Martijn J."/>
            <person name="Lind A.E."/>
            <person name="van Eijk R."/>
            <person name="Schleper C."/>
            <person name="Guy L."/>
            <person name="Ettema T.J."/>
        </authorList>
    </citation>
    <scope>NUCLEOTIDE SEQUENCE</scope>
</reference>
<comment type="caution">
    <text evidence="1">The sequence shown here is derived from an EMBL/GenBank/DDBJ whole genome shotgun (WGS) entry which is preliminary data.</text>
</comment>
<sequence length="35" mass="3823">MFGIALISLASAETIIAGNTVYYDFTDEVDVIQEI</sequence>
<gene>
    <name evidence="1" type="ORF">LCGC14_3042730</name>
</gene>
<organism evidence="1">
    <name type="scientific">marine sediment metagenome</name>
    <dbReference type="NCBI Taxonomy" id="412755"/>
    <lineage>
        <taxon>unclassified sequences</taxon>
        <taxon>metagenomes</taxon>
        <taxon>ecological metagenomes</taxon>
    </lineage>
</organism>
<dbReference type="AlphaFoldDB" id="A0A0F8WPL4"/>